<feature type="region of interest" description="Disordered" evidence="1">
    <location>
        <begin position="28"/>
        <end position="64"/>
    </location>
</feature>
<evidence type="ECO:0000256" key="1">
    <source>
        <dbReference type="SAM" id="MobiDB-lite"/>
    </source>
</evidence>
<keyword evidence="3" id="KW-1185">Reference proteome</keyword>
<accession>A0A4C1WIA5</accession>
<proteinExistence type="predicted"/>
<protein>
    <submittedName>
        <fullName evidence="2">Uncharacterized protein</fullName>
    </submittedName>
</protein>
<name>A0A4C1WIA5_EUMVA</name>
<feature type="compositionally biased region" description="Basic and acidic residues" evidence="1">
    <location>
        <begin position="28"/>
        <end position="59"/>
    </location>
</feature>
<dbReference type="Proteomes" id="UP000299102">
    <property type="component" value="Unassembled WGS sequence"/>
</dbReference>
<evidence type="ECO:0000313" key="3">
    <source>
        <dbReference type="Proteomes" id="UP000299102"/>
    </source>
</evidence>
<reference evidence="2 3" key="1">
    <citation type="journal article" date="2019" name="Commun. Biol.">
        <title>The bagworm genome reveals a unique fibroin gene that provides high tensile strength.</title>
        <authorList>
            <person name="Kono N."/>
            <person name="Nakamura H."/>
            <person name="Ohtoshi R."/>
            <person name="Tomita M."/>
            <person name="Numata K."/>
            <person name="Arakawa K."/>
        </authorList>
    </citation>
    <scope>NUCLEOTIDE SEQUENCE [LARGE SCALE GENOMIC DNA]</scope>
</reference>
<comment type="caution">
    <text evidence="2">The sequence shown here is derived from an EMBL/GenBank/DDBJ whole genome shotgun (WGS) entry which is preliminary data.</text>
</comment>
<sequence>MYDEIRKALPLSFLLVLLEGKLPSERVTDTKDAARDAGELNVYRKETESRQRPELESKPKPGLKSKAGIISGSWLTEPSVDINDEKFDFLAGEASNIY</sequence>
<organism evidence="2 3">
    <name type="scientific">Eumeta variegata</name>
    <name type="common">Bagworm moth</name>
    <name type="synonym">Eumeta japonica</name>
    <dbReference type="NCBI Taxonomy" id="151549"/>
    <lineage>
        <taxon>Eukaryota</taxon>
        <taxon>Metazoa</taxon>
        <taxon>Ecdysozoa</taxon>
        <taxon>Arthropoda</taxon>
        <taxon>Hexapoda</taxon>
        <taxon>Insecta</taxon>
        <taxon>Pterygota</taxon>
        <taxon>Neoptera</taxon>
        <taxon>Endopterygota</taxon>
        <taxon>Lepidoptera</taxon>
        <taxon>Glossata</taxon>
        <taxon>Ditrysia</taxon>
        <taxon>Tineoidea</taxon>
        <taxon>Psychidae</taxon>
        <taxon>Oiketicinae</taxon>
        <taxon>Eumeta</taxon>
    </lineage>
</organism>
<evidence type="ECO:0000313" key="2">
    <source>
        <dbReference type="EMBL" id="GBP51176.1"/>
    </source>
</evidence>
<gene>
    <name evidence="2" type="ORF">EVAR_98000_1</name>
</gene>
<dbReference type="EMBL" id="BGZK01000576">
    <property type="protein sequence ID" value="GBP51176.1"/>
    <property type="molecule type" value="Genomic_DNA"/>
</dbReference>
<dbReference type="AlphaFoldDB" id="A0A4C1WIA5"/>